<reference evidence="1 2" key="1">
    <citation type="journal article" date="2019" name="Emerg. Microbes Infect.">
        <title>Comprehensive subspecies identification of 175 nontuberculous mycobacteria species based on 7547 genomic profiles.</title>
        <authorList>
            <person name="Matsumoto Y."/>
            <person name="Kinjo T."/>
            <person name="Motooka D."/>
            <person name="Nabeya D."/>
            <person name="Jung N."/>
            <person name="Uechi K."/>
            <person name="Horii T."/>
            <person name="Iida T."/>
            <person name="Fujita J."/>
            <person name="Nakamura S."/>
        </authorList>
    </citation>
    <scope>NUCLEOTIDE SEQUENCE [LARGE SCALE GENOMIC DNA]</scope>
    <source>
        <strain evidence="1 2">JCM 18565</strain>
    </source>
</reference>
<sequence length="113" mass="12154">MWCHRAATRIPRHRQSDLLSRFADGEAIVVCCWSGRLRVGGRCGSATCSSEKPRAVEHAFFTRAQDQLEALTTLQAWEVVPTCTRRAGPGVVSDLPGAVNVASPMTALGYPAG</sequence>
<evidence type="ECO:0000313" key="1">
    <source>
        <dbReference type="EMBL" id="GFG78856.1"/>
    </source>
</evidence>
<gene>
    <name evidence="1" type="ORF">MPRG_21320</name>
</gene>
<protein>
    <submittedName>
        <fullName evidence="1">Uncharacterized protein</fullName>
    </submittedName>
</protein>
<dbReference type="Proteomes" id="UP000465240">
    <property type="component" value="Unassembled WGS sequence"/>
</dbReference>
<name>A0ABQ1C3I4_9MYCO</name>
<dbReference type="EMBL" id="BLKX01000001">
    <property type="protein sequence ID" value="GFG78856.1"/>
    <property type="molecule type" value="Genomic_DNA"/>
</dbReference>
<proteinExistence type="predicted"/>
<comment type="caution">
    <text evidence="1">The sequence shown here is derived from an EMBL/GenBank/DDBJ whole genome shotgun (WGS) entry which is preliminary data.</text>
</comment>
<accession>A0ABQ1C3I4</accession>
<evidence type="ECO:0000313" key="2">
    <source>
        <dbReference type="Proteomes" id="UP000465240"/>
    </source>
</evidence>
<keyword evidence="2" id="KW-1185">Reference proteome</keyword>
<organism evidence="1 2">
    <name type="scientific">Mycobacterium paragordonae</name>
    <dbReference type="NCBI Taxonomy" id="1389713"/>
    <lineage>
        <taxon>Bacteria</taxon>
        <taxon>Bacillati</taxon>
        <taxon>Actinomycetota</taxon>
        <taxon>Actinomycetes</taxon>
        <taxon>Mycobacteriales</taxon>
        <taxon>Mycobacteriaceae</taxon>
        <taxon>Mycobacterium</taxon>
    </lineage>
</organism>